<gene>
    <name evidence="1" type="ORF">FOL47_002346</name>
</gene>
<evidence type="ECO:0000313" key="2">
    <source>
        <dbReference type="Proteomes" id="UP000591131"/>
    </source>
</evidence>
<name>A0A7J6MFQ5_PERCH</name>
<reference evidence="1 2" key="1">
    <citation type="submission" date="2020-04" db="EMBL/GenBank/DDBJ databases">
        <title>Perkinsus chesapeaki whole genome sequence.</title>
        <authorList>
            <person name="Bogema D.R."/>
        </authorList>
    </citation>
    <scope>NUCLEOTIDE SEQUENCE [LARGE SCALE GENOMIC DNA]</scope>
    <source>
        <strain evidence="1">ATCC PRA-425</strain>
    </source>
</reference>
<accession>A0A7J6MFQ5</accession>
<proteinExistence type="predicted"/>
<evidence type="ECO:0000313" key="1">
    <source>
        <dbReference type="EMBL" id="KAF4669831.1"/>
    </source>
</evidence>
<dbReference type="AlphaFoldDB" id="A0A7J6MFQ5"/>
<organism evidence="1 2">
    <name type="scientific">Perkinsus chesapeaki</name>
    <name type="common">Clam parasite</name>
    <name type="synonym">Perkinsus andrewsi</name>
    <dbReference type="NCBI Taxonomy" id="330153"/>
    <lineage>
        <taxon>Eukaryota</taxon>
        <taxon>Sar</taxon>
        <taxon>Alveolata</taxon>
        <taxon>Perkinsozoa</taxon>
        <taxon>Perkinsea</taxon>
        <taxon>Perkinsida</taxon>
        <taxon>Perkinsidae</taxon>
        <taxon>Perkinsus</taxon>
    </lineage>
</organism>
<sequence>MASLSPERTSLESTALRAASWAQPGAAAVQKPVPTPRATVALGVGTGFWMVRHPPHHPPAWLCRAKKNLTLYMRKLQLPRRPVDRVRTPKLKDMWRARYAKLRCIVPRASTAAKAVALRRRHDFDRPILDLWWPFLSCLILILRRGYIGGDSITLVHNTTLL</sequence>
<keyword evidence="2" id="KW-1185">Reference proteome</keyword>
<dbReference type="EMBL" id="JAAPAO010000163">
    <property type="protein sequence ID" value="KAF4669831.1"/>
    <property type="molecule type" value="Genomic_DNA"/>
</dbReference>
<protein>
    <submittedName>
        <fullName evidence="1">Uncharacterized protein</fullName>
    </submittedName>
</protein>
<comment type="caution">
    <text evidence="1">The sequence shown here is derived from an EMBL/GenBank/DDBJ whole genome shotgun (WGS) entry which is preliminary data.</text>
</comment>
<dbReference type="Proteomes" id="UP000591131">
    <property type="component" value="Unassembled WGS sequence"/>
</dbReference>